<dbReference type="AlphaFoldDB" id="A0A834WUQ2"/>
<sequence>MAISRVSKCHVRSTTTHATSINELSGGLDTPPCP</sequence>
<name>A0A834WUQ2_9FABA</name>
<organism evidence="1 2">
    <name type="scientific">Senna tora</name>
    <dbReference type="NCBI Taxonomy" id="362788"/>
    <lineage>
        <taxon>Eukaryota</taxon>
        <taxon>Viridiplantae</taxon>
        <taxon>Streptophyta</taxon>
        <taxon>Embryophyta</taxon>
        <taxon>Tracheophyta</taxon>
        <taxon>Spermatophyta</taxon>
        <taxon>Magnoliopsida</taxon>
        <taxon>eudicotyledons</taxon>
        <taxon>Gunneridae</taxon>
        <taxon>Pentapetalae</taxon>
        <taxon>rosids</taxon>
        <taxon>fabids</taxon>
        <taxon>Fabales</taxon>
        <taxon>Fabaceae</taxon>
        <taxon>Caesalpinioideae</taxon>
        <taxon>Cassia clade</taxon>
        <taxon>Senna</taxon>
    </lineage>
</organism>
<proteinExistence type="predicted"/>
<reference evidence="1" key="1">
    <citation type="submission" date="2020-09" db="EMBL/GenBank/DDBJ databases">
        <title>Genome-Enabled Discovery of Anthraquinone Biosynthesis in Senna tora.</title>
        <authorList>
            <person name="Kang S.-H."/>
            <person name="Pandey R.P."/>
            <person name="Lee C.-M."/>
            <person name="Sim J.-S."/>
            <person name="Jeong J.-T."/>
            <person name="Choi B.-S."/>
            <person name="Jung M."/>
            <person name="Ginzburg D."/>
            <person name="Zhao K."/>
            <person name="Won S.Y."/>
            <person name="Oh T.-J."/>
            <person name="Yu Y."/>
            <person name="Kim N.-H."/>
            <person name="Lee O.R."/>
            <person name="Lee T.-H."/>
            <person name="Bashyal P."/>
            <person name="Kim T.-S."/>
            <person name="Lee W.-H."/>
            <person name="Kawkins C."/>
            <person name="Kim C.-K."/>
            <person name="Kim J.S."/>
            <person name="Ahn B.O."/>
            <person name="Rhee S.Y."/>
            <person name="Sohng J.K."/>
        </authorList>
    </citation>
    <scope>NUCLEOTIDE SEQUENCE</scope>
    <source>
        <tissue evidence="1">Leaf</tissue>
    </source>
</reference>
<dbReference type="EMBL" id="JAAIUW010000005">
    <property type="protein sequence ID" value="KAF7833060.1"/>
    <property type="molecule type" value="Genomic_DNA"/>
</dbReference>
<evidence type="ECO:0000313" key="2">
    <source>
        <dbReference type="Proteomes" id="UP000634136"/>
    </source>
</evidence>
<evidence type="ECO:0000313" key="1">
    <source>
        <dbReference type="EMBL" id="KAF7833060.1"/>
    </source>
</evidence>
<comment type="caution">
    <text evidence="1">The sequence shown here is derived from an EMBL/GenBank/DDBJ whole genome shotgun (WGS) entry which is preliminary data.</text>
</comment>
<gene>
    <name evidence="1" type="ORF">G2W53_015393</name>
</gene>
<keyword evidence="2" id="KW-1185">Reference proteome</keyword>
<protein>
    <submittedName>
        <fullName evidence="1">Uncharacterized protein</fullName>
    </submittedName>
</protein>
<dbReference type="Proteomes" id="UP000634136">
    <property type="component" value="Unassembled WGS sequence"/>
</dbReference>
<accession>A0A834WUQ2</accession>